<organism evidence="3 4">
    <name type="scientific">Marasmius tenuissimus</name>
    <dbReference type="NCBI Taxonomy" id="585030"/>
    <lineage>
        <taxon>Eukaryota</taxon>
        <taxon>Fungi</taxon>
        <taxon>Dikarya</taxon>
        <taxon>Basidiomycota</taxon>
        <taxon>Agaricomycotina</taxon>
        <taxon>Agaricomycetes</taxon>
        <taxon>Agaricomycetidae</taxon>
        <taxon>Agaricales</taxon>
        <taxon>Marasmiineae</taxon>
        <taxon>Marasmiaceae</taxon>
        <taxon>Marasmius</taxon>
    </lineage>
</organism>
<dbReference type="InterPro" id="IPR000873">
    <property type="entry name" value="AMP-dep_synth/lig_dom"/>
</dbReference>
<dbReference type="Proteomes" id="UP001437256">
    <property type="component" value="Unassembled WGS sequence"/>
</dbReference>
<protein>
    <recommendedName>
        <fullName evidence="2">AMP-dependent synthetase/ligase domain-containing protein</fullName>
    </recommendedName>
</protein>
<keyword evidence="4" id="KW-1185">Reference proteome</keyword>
<dbReference type="InterPro" id="IPR042099">
    <property type="entry name" value="ANL_N_sf"/>
</dbReference>
<reference evidence="3 4" key="1">
    <citation type="submission" date="2024-05" db="EMBL/GenBank/DDBJ databases">
        <title>A draft genome resource for the thread blight pathogen Marasmius tenuissimus strain MS-2.</title>
        <authorList>
            <person name="Yulfo-Soto G.E."/>
            <person name="Baruah I.K."/>
            <person name="Amoako-Attah I."/>
            <person name="Bukari Y."/>
            <person name="Meinhardt L.W."/>
            <person name="Bailey B.A."/>
            <person name="Cohen S.P."/>
        </authorList>
    </citation>
    <scope>NUCLEOTIDE SEQUENCE [LARGE SCALE GENOMIC DNA]</scope>
    <source>
        <strain evidence="3 4">MS-2</strain>
    </source>
</reference>
<feature type="domain" description="AMP-dependent synthetase/ligase" evidence="2">
    <location>
        <begin position="2"/>
        <end position="79"/>
    </location>
</feature>
<evidence type="ECO:0000313" key="3">
    <source>
        <dbReference type="EMBL" id="KAL0072815.1"/>
    </source>
</evidence>
<feature type="non-terminal residue" evidence="3">
    <location>
        <position position="125"/>
    </location>
</feature>
<name>A0ABR3AGX2_9AGAR</name>
<dbReference type="EMBL" id="JBBXMP010000001">
    <property type="protein sequence ID" value="KAL0072815.1"/>
    <property type="molecule type" value="Genomic_DNA"/>
</dbReference>
<comment type="caution">
    <text evidence="3">The sequence shown here is derived from an EMBL/GenBank/DDBJ whole genome shotgun (WGS) entry which is preliminary data.</text>
</comment>
<dbReference type="PANTHER" id="PTHR42921">
    <property type="entry name" value="ACETOACETYL-COA SYNTHETASE"/>
    <property type="match status" value="1"/>
</dbReference>
<gene>
    <name evidence="3" type="ORF">AAF712_000578</name>
</gene>
<evidence type="ECO:0000256" key="1">
    <source>
        <dbReference type="SAM" id="Phobius"/>
    </source>
</evidence>
<keyword evidence="1" id="KW-1133">Transmembrane helix</keyword>
<dbReference type="SUPFAM" id="SSF56801">
    <property type="entry name" value="Acetyl-CoA synthetase-like"/>
    <property type="match status" value="1"/>
</dbReference>
<keyword evidence="1" id="KW-0472">Membrane</keyword>
<evidence type="ECO:0000313" key="4">
    <source>
        <dbReference type="Proteomes" id="UP001437256"/>
    </source>
</evidence>
<dbReference type="Gene3D" id="3.40.50.12780">
    <property type="entry name" value="N-terminal domain of ligase-like"/>
    <property type="match status" value="1"/>
</dbReference>
<accession>A0ABR3AGX2</accession>
<dbReference type="PANTHER" id="PTHR42921:SF4">
    <property type="entry name" value="ACETOACETYL-COA SYNTHASE (AFU_ORTHOLOGUE AFUA_8G04770)"/>
    <property type="match status" value="1"/>
</dbReference>
<dbReference type="Pfam" id="PF00501">
    <property type="entry name" value="AMP-binding"/>
    <property type="match status" value="1"/>
</dbReference>
<feature type="transmembrane region" description="Helical" evidence="1">
    <location>
        <begin position="20"/>
        <end position="44"/>
    </location>
</feature>
<keyword evidence="1" id="KW-0812">Transmembrane</keyword>
<proteinExistence type="predicted"/>
<sequence>MVQAAAASMRANGLTQGDRVAAVITNSIEAVVLFLAAASIGAIYTSTAPDMGPKGILDRYEQVEPKLMFMETEVFYAGKAIVLTEKCSEVITSLAKRGLKATILLPSRVNGRDHELKNFKGIVNV</sequence>
<evidence type="ECO:0000259" key="2">
    <source>
        <dbReference type="Pfam" id="PF00501"/>
    </source>
</evidence>